<feature type="signal peptide" evidence="1">
    <location>
        <begin position="1"/>
        <end position="40"/>
    </location>
</feature>
<name>A0AAD9SVQ2_9HELO</name>
<feature type="chain" id="PRO_5042132336" evidence="1">
    <location>
        <begin position="41"/>
        <end position="561"/>
    </location>
</feature>
<evidence type="ECO:0000313" key="3">
    <source>
        <dbReference type="Proteomes" id="UP001285354"/>
    </source>
</evidence>
<gene>
    <name evidence="2" type="ORF">QTJ16_006500</name>
</gene>
<keyword evidence="3" id="KW-1185">Reference proteome</keyword>
<dbReference type="AlphaFoldDB" id="A0AAD9SVQ2"/>
<sequence>MSRREISQVKASSHSAPIMFAHTRTLQLALLLAFPSACSSDYVNTLPENARGLFTESMIWLDGYFDPREGYLFQVDAASALRHETRSSAWYAVGLLARNQGQDTQYAEQIITNIISGQFKDPKDQWYGGYQKEPEEPTVGTTAYPATIYNSWDPNWRGFIATAFIIGIEEFGHLISPSVTTLLLGSIHNATKGDSYRVGGVDNDNLYPAYTNPSIMRAFVAGWTGRRLNESNMTTSGEMYATQILNLFDRAGTLSEFNSGTYTGVSLFALSLWAKYLPEDSAMKQNGPRMIQKTWEAVAELWHPDLKNIAGPWDRSYGFDMNRYLSLMALHVWSIIGKNDSSLISKTPAMSHIGDFAYGPLFAILAGFQNSIVPEAVVQKLKTFSGEHTFTSSAFSPPFDIYPRNITAWLAPNISIGAETFHETMIGGPAINPDTFNPAVIQWETGNGIGWINLRASESSITAVATPYTLNLTYPLGGVDSVFSFLVSPFEALRDVTDWEDVQGLTVHVNGNVNSTYTVAWAGVYGGSYTTVNDFEFWNFTYTMPMDFVGIPSLLLELELK</sequence>
<keyword evidence="1" id="KW-0732">Signal</keyword>
<reference evidence="2" key="1">
    <citation type="submission" date="2023-06" db="EMBL/GenBank/DDBJ databases">
        <title>Draft genome of Marssonina rosae.</title>
        <authorList>
            <person name="Cheng Q."/>
        </authorList>
    </citation>
    <scope>NUCLEOTIDE SEQUENCE</scope>
    <source>
        <strain evidence="2">R4</strain>
    </source>
</reference>
<accession>A0AAD9SVQ2</accession>
<dbReference type="Proteomes" id="UP001285354">
    <property type="component" value="Unassembled WGS sequence"/>
</dbReference>
<proteinExistence type="predicted"/>
<protein>
    <submittedName>
        <fullName evidence="2">Uncharacterized protein</fullName>
    </submittedName>
</protein>
<evidence type="ECO:0000313" key="2">
    <source>
        <dbReference type="EMBL" id="KAK2624550.1"/>
    </source>
</evidence>
<evidence type="ECO:0000256" key="1">
    <source>
        <dbReference type="SAM" id="SignalP"/>
    </source>
</evidence>
<comment type="caution">
    <text evidence="2">The sequence shown here is derived from an EMBL/GenBank/DDBJ whole genome shotgun (WGS) entry which is preliminary data.</text>
</comment>
<dbReference type="EMBL" id="JAUBYV010000010">
    <property type="protein sequence ID" value="KAK2624550.1"/>
    <property type="molecule type" value="Genomic_DNA"/>
</dbReference>
<dbReference type="PANTHER" id="PTHR40616:SF1">
    <property type="entry name" value="LINALOOL DEHYDRATASE_ISOMERASE DOMAIN-CONTAINING PROTEIN"/>
    <property type="match status" value="1"/>
</dbReference>
<organism evidence="2 3">
    <name type="scientific">Diplocarpon rosae</name>
    <dbReference type="NCBI Taxonomy" id="946125"/>
    <lineage>
        <taxon>Eukaryota</taxon>
        <taxon>Fungi</taxon>
        <taxon>Dikarya</taxon>
        <taxon>Ascomycota</taxon>
        <taxon>Pezizomycotina</taxon>
        <taxon>Leotiomycetes</taxon>
        <taxon>Helotiales</taxon>
        <taxon>Drepanopezizaceae</taxon>
        <taxon>Diplocarpon</taxon>
    </lineage>
</organism>
<dbReference type="PANTHER" id="PTHR40616">
    <property type="entry name" value="LINALOOL DEHYDRATASE_ISOMERASE DOMAIN-CONTAINING PROTEIN"/>
    <property type="match status" value="1"/>
</dbReference>